<organism evidence="2 3">
    <name type="scientific">Blepharisma stoltei</name>
    <dbReference type="NCBI Taxonomy" id="1481888"/>
    <lineage>
        <taxon>Eukaryota</taxon>
        <taxon>Sar</taxon>
        <taxon>Alveolata</taxon>
        <taxon>Ciliophora</taxon>
        <taxon>Postciliodesmatophora</taxon>
        <taxon>Heterotrichea</taxon>
        <taxon>Heterotrichida</taxon>
        <taxon>Blepharismidae</taxon>
        <taxon>Blepharisma</taxon>
    </lineage>
</organism>
<dbReference type="SUPFAM" id="SSF52540">
    <property type="entry name" value="P-loop containing nucleoside triphosphate hydrolases"/>
    <property type="match status" value="1"/>
</dbReference>
<dbReference type="PRINTS" id="PR00449">
    <property type="entry name" value="RASTRNSFRMNG"/>
</dbReference>
<dbReference type="PROSITE" id="PS51419">
    <property type="entry name" value="RAB"/>
    <property type="match status" value="1"/>
</dbReference>
<dbReference type="FunFam" id="3.40.50.300:FF:001329">
    <property type="entry name" value="Small GTP-binding protein, putative"/>
    <property type="match status" value="1"/>
</dbReference>
<protein>
    <submittedName>
        <fullName evidence="2">Uncharacterized protein</fullName>
    </submittedName>
</protein>
<dbReference type="NCBIfam" id="TIGR00231">
    <property type="entry name" value="small_GTP"/>
    <property type="match status" value="1"/>
</dbReference>
<dbReference type="PANTHER" id="PTHR47979">
    <property type="entry name" value="DRAB11-RELATED"/>
    <property type="match status" value="1"/>
</dbReference>
<dbReference type="SMART" id="SM00175">
    <property type="entry name" value="RAB"/>
    <property type="match status" value="1"/>
</dbReference>
<dbReference type="SMART" id="SM00174">
    <property type="entry name" value="RHO"/>
    <property type="match status" value="1"/>
</dbReference>
<dbReference type="InterPro" id="IPR050209">
    <property type="entry name" value="Rab_GTPases_membrane_traffic"/>
</dbReference>
<keyword evidence="3" id="KW-1185">Reference proteome</keyword>
<comment type="caution">
    <text evidence="2">The sequence shown here is derived from an EMBL/GenBank/DDBJ whole genome shotgun (WGS) entry which is preliminary data.</text>
</comment>
<dbReference type="Proteomes" id="UP001162131">
    <property type="component" value="Unassembled WGS sequence"/>
</dbReference>
<accession>A0AAU9JWM5</accession>
<dbReference type="PROSITE" id="PS51421">
    <property type="entry name" value="RAS"/>
    <property type="match status" value="1"/>
</dbReference>
<dbReference type="GO" id="GO:0005525">
    <property type="term" value="F:GTP binding"/>
    <property type="evidence" value="ECO:0007669"/>
    <property type="project" value="InterPro"/>
</dbReference>
<evidence type="ECO:0000313" key="2">
    <source>
        <dbReference type="EMBL" id="CAG9329499.1"/>
    </source>
</evidence>
<evidence type="ECO:0000313" key="3">
    <source>
        <dbReference type="Proteomes" id="UP001162131"/>
    </source>
</evidence>
<dbReference type="SMART" id="SM00173">
    <property type="entry name" value="RAS"/>
    <property type="match status" value="1"/>
</dbReference>
<name>A0AAU9JWM5_9CILI</name>
<gene>
    <name evidence="2" type="ORF">BSTOLATCC_MIC48318</name>
</gene>
<dbReference type="GO" id="GO:0003924">
    <property type="term" value="F:GTPase activity"/>
    <property type="evidence" value="ECO:0007669"/>
    <property type="project" value="InterPro"/>
</dbReference>
<dbReference type="EMBL" id="CAJZBQ010000047">
    <property type="protein sequence ID" value="CAG9329499.1"/>
    <property type="molecule type" value="Genomic_DNA"/>
</dbReference>
<dbReference type="InterPro" id="IPR001806">
    <property type="entry name" value="Small_GTPase"/>
</dbReference>
<proteinExistence type="inferred from homology"/>
<dbReference type="SMART" id="SM00176">
    <property type="entry name" value="RAN"/>
    <property type="match status" value="1"/>
</dbReference>
<sequence>MSCDYIFKAALIGDCEVGKSNILLRYTENKFKEMYDMTIGVDFGMKLFNINGVTIKLQLWDTSGNEPFISFVRAYWVGVAATIFIYDITNRESFDQLDGWVSDVTRVAPRKVVGVIVGNKIDKIGERKVLFEEGQNFANDHQMIYLETSAKTGWNIENLFKFVSVEILAKLRNGLINIEDTKTGIVFRNKLESN</sequence>
<dbReference type="Pfam" id="PF00071">
    <property type="entry name" value="Ras"/>
    <property type="match status" value="1"/>
</dbReference>
<dbReference type="InterPro" id="IPR005225">
    <property type="entry name" value="Small_GTP-bd"/>
</dbReference>
<dbReference type="InterPro" id="IPR027417">
    <property type="entry name" value="P-loop_NTPase"/>
</dbReference>
<evidence type="ECO:0000256" key="1">
    <source>
        <dbReference type="ARBA" id="ARBA00006270"/>
    </source>
</evidence>
<reference evidence="2" key="1">
    <citation type="submission" date="2021-09" db="EMBL/GenBank/DDBJ databases">
        <authorList>
            <consortium name="AG Swart"/>
            <person name="Singh M."/>
            <person name="Singh A."/>
            <person name="Seah K."/>
            <person name="Emmerich C."/>
        </authorList>
    </citation>
    <scope>NUCLEOTIDE SEQUENCE</scope>
    <source>
        <strain evidence="2">ATCC30299</strain>
    </source>
</reference>
<dbReference type="Gene3D" id="3.40.50.300">
    <property type="entry name" value="P-loop containing nucleotide triphosphate hydrolases"/>
    <property type="match status" value="1"/>
</dbReference>
<dbReference type="AlphaFoldDB" id="A0AAU9JWM5"/>
<dbReference type="CDD" id="cd00154">
    <property type="entry name" value="Rab"/>
    <property type="match status" value="1"/>
</dbReference>
<comment type="similarity">
    <text evidence="1">Belongs to the small GTPase superfamily. Rab family.</text>
</comment>